<accession>X6LE20</accession>
<proteinExistence type="predicted"/>
<comment type="caution">
    <text evidence="1">The sequence shown here is derived from an EMBL/GenBank/DDBJ whole genome shotgun (WGS) entry which is preliminary data.</text>
</comment>
<evidence type="ECO:0000313" key="1">
    <source>
        <dbReference type="EMBL" id="ETN99625.1"/>
    </source>
</evidence>
<keyword evidence="2" id="KW-1185">Reference proteome</keyword>
<reference evidence="1 2" key="1">
    <citation type="journal article" date="2013" name="Curr. Biol.">
        <title>The Genome of the Foraminiferan Reticulomyxa filosa.</title>
        <authorList>
            <person name="Glockner G."/>
            <person name="Hulsmann N."/>
            <person name="Schleicher M."/>
            <person name="Noegel A.A."/>
            <person name="Eichinger L."/>
            <person name="Gallinger C."/>
            <person name="Pawlowski J."/>
            <person name="Sierra R."/>
            <person name="Euteneuer U."/>
            <person name="Pillet L."/>
            <person name="Moustafa A."/>
            <person name="Platzer M."/>
            <person name="Groth M."/>
            <person name="Szafranski K."/>
            <person name="Schliwa M."/>
        </authorList>
    </citation>
    <scope>NUCLEOTIDE SEQUENCE [LARGE SCALE GENOMIC DNA]</scope>
</reference>
<dbReference type="Proteomes" id="UP000023152">
    <property type="component" value="Unassembled WGS sequence"/>
</dbReference>
<gene>
    <name evidence="1" type="ORF">RFI_37845</name>
</gene>
<evidence type="ECO:0000313" key="2">
    <source>
        <dbReference type="Proteomes" id="UP000023152"/>
    </source>
</evidence>
<sequence>MDVELIAVEIHEGFERIHIRQAIEECEEKLIEINGNDGFDITDLKEENMDKKLNPKTYDIGWFRDDKLSIFVYCVFPLSETVKFHIWQFGSLSNLDEQQYILEMIKNWKNNLYIKIFMKYLTKKKLQDRALVSLRDIERYLKIF</sequence>
<name>X6LE20_RETFI</name>
<feature type="non-terminal residue" evidence="1">
    <location>
        <position position="144"/>
    </location>
</feature>
<dbReference type="EMBL" id="ASPP01043413">
    <property type="protein sequence ID" value="ETN99625.1"/>
    <property type="molecule type" value="Genomic_DNA"/>
</dbReference>
<protein>
    <submittedName>
        <fullName evidence="1">Uncharacterized protein</fullName>
    </submittedName>
</protein>
<dbReference type="AlphaFoldDB" id="X6LE20"/>
<organism evidence="1 2">
    <name type="scientific">Reticulomyxa filosa</name>
    <dbReference type="NCBI Taxonomy" id="46433"/>
    <lineage>
        <taxon>Eukaryota</taxon>
        <taxon>Sar</taxon>
        <taxon>Rhizaria</taxon>
        <taxon>Retaria</taxon>
        <taxon>Foraminifera</taxon>
        <taxon>Monothalamids</taxon>
        <taxon>Reticulomyxidae</taxon>
        <taxon>Reticulomyxa</taxon>
    </lineage>
</organism>